<evidence type="ECO:0000256" key="2">
    <source>
        <dbReference type="SAM" id="Phobius"/>
    </source>
</evidence>
<protein>
    <submittedName>
        <fullName evidence="4">Hsp40 co-chaperone-like protein Jid1</fullName>
    </submittedName>
</protein>
<gene>
    <name evidence="4" type="ORF">HDK90DRAFT_474925</name>
</gene>
<feature type="transmembrane region" description="Helical" evidence="2">
    <location>
        <begin position="246"/>
        <end position="267"/>
    </location>
</feature>
<keyword evidence="2" id="KW-0472">Membrane</keyword>
<keyword evidence="2" id="KW-0812">Transmembrane</keyword>
<proteinExistence type="predicted"/>
<keyword evidence="2" id="KW-1133">Transmembrane helix</keyword>
<dbReference type="PANTHER" id="PTHR24074">
    <property type="entry name" value="CO-CHAPERONE PROTEIN DJLA"/>
    <property type="match status" value="1"/>
</dbReference>
<dbReference type="InterPro" id="IPR018253">
    <property type="entry name" value="DnaJ_domain_CS"/>
</dbReference>
<dbReference type="CDD" id="cd06257">
    <property type="entry name" value="DnaJ"/>
    <property type="match status" value="1"/>
</dbReference>
<feature type="region of interest" description="Disordered" evidence="1">
    <location>
        <begin position="305"/>
        <end position="325"/>
    </location>
</feature>
<dbReference type="SMART" id="SM00271">
    <property type="entry name" value="DnaJ"/>
    <property type="match status" value="1"/>
</dbReference>
<dbReference type="Gene3D" id="1.10.287.110">
    <property type="entry name" value="DnaJ domain"/>
    <property type="match status" value="1"/>
</dbReference>
<dbReference type="InterPro" id="IPR036869">
    <property type="entry name" value="J_dom_sf"/>
</dbReference>
<name>A0ABR1YXK5_9PEZI</name>
<feature type="domain" description="J" evidence="3">
    <location>
        <begin position="125"/>
        <end position="197"/>
    </location>
</feature>
<dbReference type="InterPro" id="IPR050817">
    <property type="entry name" value="DjlA_DnaK_co-chaperone"/>
</dbReference>
<dbReference type="Pfam" id="PF00226">
    <property type="entry name" value="DnaJ"/>
    <property type="match status" value="1"/>
</dbReference>
<dbReference type="EMBL" id="JBBWRZ010000002">
    <property type="protein sequence ID" value="KAK8243442.1"/>
    <property type="molecule type" value="Genomic_DNA"/>
</dbReference>
<sequence length="351" mass="39923">MDGPESQAPLHIVFYSRHFPTSLSSSFIPQNQREPCALKAWHAKMLLKKPTVLLCSHTCLNSLCVNPQISSTSSGPKRLRPRPQPQPSWAHVRLYADIAADHGAFANGHDAFPWPKMLVSGRDPTPYEILDLRKGAPYSKRRFFELVKIYHPDRPIPLHVDPQSCPEATRLERYRLVVAAHDILSDPAKRSAYDRFGAGWGSMKSITVPDYDRPRWKPGQDPTTNATWEDWERWYHRDEKSDQHPLFVSNGAFVAFIVMFAALGGIAQVTRAGNFGHSLVERREMIHSQTHQELKRVKQGAVMGDRGSQVQSFLRHRDAETRTEESYRRLLPNPEVCSSEMVQGRDVGSPR</sequence>
<dbReference type="InterPro" id="IPR001623">
    <property type="entry name" value="DnaJ_domain"/>
</dbReference>
<dbReference type="Proteomes" id="UP001492380">
    <property type="component" value="Unassembled WGS sequence"/>
</dbReference>
<dbReference type="SUPFAM" id="SSF46565">
    <property type="entry name" value="Chaperone J-domain"/>
    <property type="match status" value="1"/>
</dbReference>
<evidence type="ECO:0000259" key="3">
    <source>
        <dbReference type="PROSITE" id="PS50076"/>
    </source>
</evidence>
<comment type="caution">
    <text evidence="4">The sequence shown here is derived from an EMBL/GenBank/DDBJ whole genome shotgun (WGS) entry which is preliminary data.</text>
</comment>
<evidence type="ECO:0000313" key="5">
    <source>
        <dbReference type="Proteomes" id="UP001492380"/>
    </source>
</evidence>
<feature type="compositionally biased region" description="Basic and acidic residues" evidence="1">
    <location>
        <begin position="315"/>
        <end position="325"/>
    </location>
</feature>
<reference evidence="4 5" key="1">
    <citation type="submission" date="2024-04" db="EMBL/GenBank/DDBJ databases">
        <title>Phyllosticta paracitricarpa is synonymous to the EU quarantine fungus P. citricarpa based on phylogenomic analyses.</title>
        <authorList>
            <consortium name="Lawrence Berkeley National Laboratory"/>
            <person name="Van Ingen-Buijs V.A."/>
            <person name="Van Westerhoven A.C."/>
            <person name="Haridas S."/>
            <person name="Skiadas P."/>
            <person name="Martin F."/>
            <person name="Groenewald J.Z."/>
            <person name="Crous P.W."/>
            <person name="Seidl M.F."/>
        </authorList>
    </citation>
    <scope>NUCLEOTIDE SEQUENCE [LARGE SCALE GENOMIC DNA]</scope>
    <source>
        <strain evidence="4 5">CBS 123374</strain>
    </source>
</reference>
<keyword evidence="5" id="KW-1185">Reference proteome</keyword>
<dbReference type="PROSITE" id="PS50076">
    <property type="entry name" value="DNAJ_2"/>
    <property type="match status" value="1"/>
</dbReference>
<evidence type="ECO:0000313" key="4">
    <source>
        <dbReference type="EMBL" id="KAK8243442.1"/>
    </source>
</evidence>
<organism evidence="4 5">
    <name type="scientific">Phyllosticta capitalensis</name>
    <dbReference type="NCBI Taxonomy" id="121624"/>
    <lineage>
        <taxon>Eukaryota</taxon>
        <taxon>Fungi</taxon>
        <taxon>Dikarya</taxon>
        <taxon>Ascomycota</taxon>
        <taxon>Pezizomycotina</taxon>
        <taxon>Dothideomycetes</taxon>
        <taxon>Dothideomycetes incertae sedis</taxon>
        <taxon>Botryosphaeriales</taxon>
        <taxon>Phyllostictaceae</taxon>
        <taxon>Phyllosticta</taxon>
    </lineage>
</organism>
<dbReference type="PROSITE" id="PS00636">
    <property type="entry name" value="DNAJ_1"/>
    <property type="match status" value="1"/>
</dbReference>
<accession>A0ABR1YXK5</accession>
<evidence type="ECO:0000256" key="1">
    <source>
        <dbReference type="SAM" id="MobiDB-lite"/>
    </source>
</evidence>